<dbReference type="Pfam" id="PF01339">
    <property type="entry name" value="CheB_methylest"/>
    <property type="match status" value="1"/>
</dbReference>
<dbReference type="Gene3D" id="3.40.50.2300">
    <property type="match status" value="1"/>
</dbReference>
<comment type="subcellular location">
    <subcellularLocation>
        <location evidence="5">Cytoplasm</location>
    </subcellularLocation>
</comment>
<dbReference type="Proteomes" id="UP001597112">
    <property type="component" value="Unassembled WGS sequence"/>
</dbReference>
<dbReference type="PROSITE" id="PS50122">
    <property type="entry name" value="CHEB"/>
    <property type="match status" value="1"/>
</dbReference>
<comment type="similarity">
    <text evidence="5">Belongs to the CheB family.</text>
</comment>
<dbReference type="RefSeq" id="WP_377574634.1">
    <property type="nucleotide sequence ID" value="NZ_JBHTKA010000001.1"/>
</dbReference>
<comment type="catalytic activity">
    <reaction evidence="5">
        <text>L-glutaminyl-[protein] + H2O = L-glutamyl-[protein] + NH4(+)</text>
        <dbReference type="Rhea" id="RHEA:16441"/>
        <dbReference type="Rhea" id="RHEA-COMP:10207"/>
        <dbReference type="Rhea" id="RHEA-COMP:10208"/>
        <dbReference type="ChEBI" id="CHEBI:15377"/>
        <dbReference type="ChEBI" id="CHEBI:28938"/>
        <dbReference type="ChEBI" id="CHEBI:29973"/>
        <dbReference type="ChEBI" id="CHEBI:30011"/>
        <dbReference type="EC" id="3.5.1.44"/>
    </reaction>
</comment>
<feature type="active site" evidence="5 6">
    <location>
        <position position="173"/>
    </location>
</feature>
<evidence type="ECO:0000256" key="6">
    <source>
        <dbReference type="PROSITE-ProRule" id="PRU00050"/>
    </source>
</evidence>
<dbReference type="SUPFAM" id="SSF52738">
    <property type="entry name" value="Methylesterase CheB, C-terminal domain"/>
    <property type="match status" value="1"/>
</dbReference>
<feature type="modified residue" description="4-aspartylphosphate" evidence="5 7">
    <location>
        <position position="57"/>
    </location>
</feature>
<keyword evidence="1 5" id="KW-0963">Cytoplasm</keyword>
<evidence type="ECO:0000256" key="1">
    <source>
        <dbReference type="ARBA" id="ARBA00022490"/>
    </source>
</evidence>
<feature type="domain" description="Response regulatory" evidence="8">
    <location>
        <begin position="6"/>
        <end position="123"/>
    </location>
</feature>
<keyword evidence="5 7" id="KW-0597">Phosphoprotein</keyword>
<evidence type="ECO:0000256" key="5">
    <source>
        <dbReference type="HAMAP-Rule" id="MF_00099"/>
    </source>
</evidence>
<comment type="caution">
    <text evidence="10">The sequence shown here is derived from an EMBL/GenBank/DDBJ whole genome shotgun (WGS) entry which is preliminary data.</text>
</comment>
<dbReference type="GO" id="GO:0008984">
    <property type="term" value="F:protein-glutamate methylesterase activity"/>
    <property type="evidence" value="ECO:0007669"/>
    <property type="project" value="UniProtKB-EC"/>
</dbReference>
<comment type="PTM">
    <text evidence="5">Phosphorylated by CheA. Phosphorylation of the N-terminal regulatory domain activates the methylesterase activity.</text>
</comment>
<keyword evidence="11" id="KW-1185">Reference proteome</keyword>
<dbReference type="EMBL" id="JBHTKA010000001">
    <property type="protein sequence ID" value="MFD0998252.1"/>
    <property type="molecule type" value="Genomic_DNA"/>
</dbReference>
<dbReference type="InterPro" id="IPR000673">
    <property type="entry name" value="Sig_transdc_resp-reg_Me-estase"/>
</dbReference>
<dbReference type="PANTHER" id="PTHR42872:SF6">
    <property type="entry name" value="PROTEIN-GLUTAMATE METHYLESTERASE_PROTEIN-GLUTAMINE GLUTAMINASE"/>
    <property type="match status" value="1"/>
</dbReference>
<dbReference type="InterPro" id="IPR001789">
    <property type="entry name" value="Sig_transdc_resp-reg_receiver"/>
</dbReference>
<dbReference type="InterPro" id="IPR035909">
    <property type="entry name" value="CheB_C"/>
</dbReference>
<dbReference type="NCBIfam" id="NF001965">
    <property type="entry name" value="PRK00742.1"/>
    <property type="match status" value="1"/>
</dbReference>
<evidence type="ECO:0000313" key="10">
    <source>
        <dbReference type="EMBL" id="MFD0998252.1"/>
    </source>
</evidence>
<organism evidence="10 11">
    <name type="scientific">Ohtaekwangia kribbensis</name>
    <dbReference type="NCBI Taxonomy" id="688913"/>
    <lineage>
        <taxon>Bacteria</taxon>
        <taxon>Pseudomonadati</taxon>
        <taxon>Bacteroidota</taxon>
        <taxon>Cytophagia</taxon>
        <taxon>Cytophagales</taxon>
        <taxon>Fulvivirgaceae</taxon>
        <taxon>Ohtaekwangia</taxon>
    </lineage>
</organism>
<dbReference type="CDD" id="cd16432">
    <property type="entry name" value="CheB_Rec"/>
    <property type="match status" value="1"/>
</dbReference>
<feature type="active site" evidence="5 6">
    <location>
        <position position="295"/>
    </location>
</feature>
<proteinExistence type="inferred from homology"/>
<dbReference type="CDD" id="cd17541">
    <property type="entry name" value="REC_CheB-like"/>
    <property type="match status" value="1"/>
</dbReference>
<dbReference type="PIRSF" id="PIRSF000876">
    <property type="entry name" value="RR_chemtxs_CheB"/>
    <property type="match status" value="1"/>
</dbReference>
<evidence type="ECO:0000256" key="4">
    <source>
        <dbReference type="ARBA" id="ARBA00048267"/>
    </source>
</evidence>
<dbReference type="EC" id="3.1.1.61" evidence="5"/>
<accession>A0ABW3JWA2</accession>
<dbReference type="Gene3D" id="3.40.50.180">
    <property type="entry name" value="Methylesterase CheB, C-terminal domain"/>
    <property type="match status" value="1"/>
</dbReference>
<comment type="function">
    <text evidence="5">Involved in chemotaxis. Part of a chemotaxis signal transduction system that modulates chemotaxis in response to various stimuli. Catalyzes the demethylation of specific methylglutamate residues introduced into the chemoreceptors (methyl-accepting chemotaxis proteins or MCP) by CheR. Also mediates the irreversible deamidation of specific glutamine residues to glutamic acid.</text>
</comment>
<feature type="domain" description="CheB-type methylesterase" evidence="9">
    <location>
        <begin position="161"/>
        <end position="350"/>
    </location>
</feature>
<feature type="active site" evidence="5 6">
    <location>
        <position position="199"/>
    </location>
</feature>
<evidence type="ECO:0000259" key="8">
    <source>
        <dbReference type="PROSITE" id="PS50110"/>
    </source>
</evidence>
<dbReference type="Pfam" id="PF00072">
    <property type="entry name" value="Response_reg"/>
    <property type="match status" value="1"/>
</dbReference>
<comment type="catalytic activity">
    <reaction evidence="4 5">
        <text>[protein]-L-glutamate 5-O-methyl ester + H2O = L-glutamyl-[protein] + methanol + H(+)</text>
        <dbReference type="Rhea" id="RHEA:23236"/>
        <dbReference type="Rhea" id="RHEA-COMP:10208"/>
        <dbReference type="Rhea" id="RHEA-COMP:10311"/>
        <dbReference type="ChEBI" id="CHEBI:15377"/>
        <dbReference type="ChEBI" id="CHEBI:15378"/>
        <dbReference type="ChEBI" id="CHEBI:17790"/>
        <dbReference type="ChEBI" id="CHEBI:29973"/>
        <dbReference type="ChEBI" id="CHEBI:82795"/>
        <dbReference type="EC" id="3.1.1.61"/>
    </reaction>
</comment>
<dbReference type="SUPFAM" id="SSF52172">
    <property type="entry name" value="CheY-like"/>
    <property type="match status" value="1"/>
</dbReference>
<gene>
    <name evidence="5" type="primary">cheB</name>
    <name evidence="10" type="ORF">ACFQ21_03000</name>
</gene>
<dbReference type="PANTHER" id="PTHR42872">
    <property type="entry name" value="PROTEIN-GLUTAMATE METHYLESTERASE/PROTEIN-GLUTAMINE GLUTAMINASE"/>
    <property type="match status" value="1"/>
</dbReference>
<evidence type="ECO:0000313" key="11">
    <source>
        <dbReference type="Proteomes" id="UP001597112"/>
    </source>
</evidence>
<dbReference type="PROSITE" id="PS50110">
    <property type="entry name" value="RESPONSE_REGULATORY"/>
    <property type="match status" value="1"/>
</dbReference>
<dbReference type="SMART" id="SM00448">
    <property type="entry name" value="REC"/>
    <property type="match status" value="1"/>
</dbReference>
<keyword evidence="2 5" id="KW-0145">Chemotaxis</keyword>
<comment type="domain">
    <text evidence="5">Contains a C-terminal catalytic domain, and an N-terminal region which modulates catalytic activity.</text>
</comment>
<dbReference type="HAMAP" id="MF_00099">
    <property type="entry name" value="CheB_chemtxs"/>
    <property type="match status" value="1"/>
</dbReference>
<evidence type="ECO:0000256" key="7">
    <source>
        <dbReference type="PROSITE-ProRule" id="PRU00169"/>
    </source>
</evidence>
<protein>
    <recommendedName>
        <fullName evidence="5">Protein-glutamate methylesterase/protein-glutamine glutaminase</fullName>
        <ecNumber evidence="5">3.1.1.61</ecNumber>
        <ecNumber evidence="5">3.5.1.44</ecNumber>
    </recommendedName>
</protein>
<name>A0ABW3JWA2_9BACT</name>
<dbReference type="NCBIfam" id="NF009206">
    <property type="entry name" value="PRK12555.1"/>
    <property type="match status" value="1"/>
</dbReference>
<dbReference type="InterPro" id="IPR008248">
    <property type="entry name" value="CheB-like"/>
</dbReference>
<evidence type="ECO:0000256" key="2">
    <source>
        <dbReference type="ARBA" id="ARBA00022500"/>
    </source>
</evidence>
<sequence length="350" mass="38089">MERPIKVMVIDDSALVRQTLKDIISSDSQLEVISTAADPYIAANKIRHNIPDVITLDIEMPRMDGLTFLKTLMIQCPLPVVIISSLTQEGSRMALRALDLGAVEVVAKSEIRATKAHLEESKIRITDAIKAAYMAPVRRLALNRPSREEKPFIKSVRPSTNETSDSIIAIGASTGGTEALRYILKDVPANNVGIVVTQHMPAGFTRSFAEQLNSLCEVTVKEASDGDHIMRGHVYIAPGGKHMEIYRNGTMFFVRVRDGELVNRHRPSVDVLFNSVAKHAGMNALGVIMTGMGRDGAEGLLAMKAAGAKTIAQDEASSVVFGMPREAIKLGAADLVLSLTEISERIKKYT</sequence>
<evidence type="ECO:0000259" key="9">
    <source>
        <dbReference type="PROSITE" id="PS50122"/>
    </source>
</evidence>
<dbReference type="InterPro" id="IPR011006">
    <property type="entry name" value="CheY-like_superfamily"/>
</dbReference>
<keyword evidence="3 5" id="KW-0378">Hydrolase</keyword>
<reference evidence="11" key="1">
    <citation type="journal article" date="2019" name="Int. J. Syst. Evol. Microbiol.">
        <title>The Global Catalogue of Microorganisms (GCM) 10K type strain sequencing project: providing services to taxonomists for standard genome sequencing and annotation.</title>
        <authorList>
            <consortium name="The Broad Institute Genomics Platform"/>
            <consortium name="The Broad Institute Genome Sequencing Center for Infectious Disease"/>
            <person name="Wu L."/>
            <person name="Ma J."/>
        </authorList>
    </citation>
    <scope>NUCLEOTIDE SEQUENCE [LARGE SCALE GENOMIC DNA]</scope>
    <source>
        <strain evidence="11">CCUG 58938</strain>
    </source>
</reference>
<dbReference type="EC" id="3.5.1.44" evidence="5"/>
<evidence type="ECO:0000256" key="3">
    <source>
        <dbReference type="ARBA" id="ARBA00022801"/>
    </source>
</evidence>